<accession>A0AAD1X6K0</accession>
<evidence type="ECO:0000256" key="1">
    <source>
        <dbReference type="SAM" id="MobiDB-lite"/>
    </source>
</evidence>
<gene>
    <name evidence="2" type="ORF">ECRASSUSDP1_LOCUS6373</name>
</gene>
<protein>
    <submittedName>
        <fullName evidence="2">Uncharacterized protein</fullName>
    </submittedName>
</protein>
<feature type="compositionally biased region" description="Basic residues" evidence="1">
    <location>
        <begin position="431"/>
        <end position="448"/>
    </location>
</feature>
<feature type="region of interest" description="Disordered" evidence="1">
    <location>
        <begin position="379"/>
        <end position="448"/>
    </location>
</feature>
<dbReference type="AlphaFoldDB" id="A0AAD1X6K0"/>
<keyword evidence="3" id="KW-1185">Reference proteome</keyword>
<dbReference type="PANTHER" id="PTHR40515:SF1">
    <property type="entry name" value="CILIA- AND FLAGELLA-ASSOCIATED PROTEIN 157"/>
    <property type="match status" value="1"/>
</dbReference>
<dbReference type="PANTHER" id="PTHR40515">
    <property type="entry name" value="CILIA- AND FLAGELLA-ASSOCIATED PROTEIN 157"/>
    <property type="match status" value="1"/>
</dbReference>
<comment type="caution">
    <text evidence="2">The sequence shown here is derived from an EMBL/GenBank/DDBJ whole genome shotgun (WGS) entry which is preliminary data.</text>
</comment>
<sequence>MKKYEKQFGELFLDLNNSLNSYQEKLAKNFLNTFQEQIMKLHDDIWKLKEKVDHDDEEMLNKPNDKSNKSKSKSKFLEETLEWLKKESIRLTEKNSAQKKEIGKWKSKADAFESDIAFLQVVIKKSKKTIKLLNYKLSQCTCENLKQEINDPSLYKDFSCTHYENQMILPSGDKKYDDSTMIFNKTQTDIYPVKKDKGNQNALVLRDASSIEHFPISETQELSTKAQELKVNNIIKSQKRQIDYLKSKLKSVTRTKVKNVQRSSDLEKLFMSCVEEVKKEVTKRRTLSSVRTKRELKGSFCNQDKIKILEKFVTNETLLSQIYQNIFDQPKEEGKEIPFVQETLKTFSPDVEDIEKITFDPLIDTKKTFMQFKTSRVCKPLSSGTGGKTLSSKASGYNKPKFVVPNTSDDTRRPSKRPVKLIKLPKERSQGRNRAHKLGLKPLYHTHR</sequence>
<evidence type="ECO:0000313" key="3">
    <source>
        <dbReference type="Proteomes" id="UP001295684"/>
    </source>
</evidence>
<reference evidence="2" key="1">
    <citation type="submission" date="2023-07" db="EMBL/GenBank/DDBJ databases">
        <authorList>
            <consortium name="AG Swart"/>
            <person name="Singh M."/>
            <person name="Singh A."/>
            <person name="Seah K."/>
            <person name="Emmerich C."/>
        </authorList>
    </citation>
    <scope>NUCLEOTIDE SEQUENCE</scope>
    <source>
        <strain evidence="2">DP1</strain>
    </source>
</reference>
<dbReference type="Proteomes" id="UP001295684">
    <property type="component" value="Unassembled WGS sequence"/>
</dbReference>
<dbReference type="EMBL" id="CAMPGE010006179">
    <property type="protein sequence ID" value="CAI2365023.1"/>
    <property type="molecule type" value="Genomic_DNA"/>
</dbReference>
<organism evidence="2 3">
    <name type="scientific">Euplotes crassus</name>
    <dbReference type="NCBI Taxonomy" id="5936"/>
    <lineage>
        <taxon>Eukaryota</taxon>
        <taxon>Sar</taxon>
        <taxon>Alveolata</taxon>
        <taxon>Ciliophora</taxon>
        <taxon>Intramacronucleata</taxon>
        <taxon>Spirotrichea</taxon>
        <taxon>Hypotrichia</taxon>
        <taxon>Euplotida</taxon>
        <taxon>Euplotidae</taxon>
        <taxon>Moneuplotes</taxon>
    </lineage>
</organism>
<evidence type="ECO:0000313" key="2">
    <source>
        <dbReference type="EMBL" id="CAI2365023.1"/>
    </source>
</evidence>
<name>A0AAD1X6K0_EUPCR</name>
<proteinExistence type="predicted"/>